<evidence type="ECO:0000313" key="13">
    <source>
        <dbReference type="EMBL" id="ORC85231.1"/>
    </source>
</evidence>
<evidence type="ECO:0000256" key="4">
    <source>
        <dbReference type="ARBA" id="ARBA00022490"/>
    </source>
</evidence>
<reference evidence="13 14" key="1">
    <citation type="submission" date="2017-03" db="EMBL/GenBank/DDBJ databases">
        <title>An alternative strategy for trypanosome survival in the mammalian bloodstream revealed through genome and transcriptome analysis of the ubiquitous bovine parasite Trypanosoma (Megatrypanum) theileri.</title>
        <authorList>
            <person name="Kelly S."/>
            <person name="Ivens A."/>
            <person name="Mott A."/>
            <person name="O'Neill E."/>
            <person name="Emms D."/>
            <person name="Macleod O."/>
            <person name="Voorheis P."/>
            <person name="Matthews J."/>
            <person name="Matthews K."/>
            <person name="Carrington M."/>
        </authorList>
    </citation>
    <scope>NUCLEOTIDE SEQUENCE [LARGE SCALE GENOMIC DNA]</scope>
    <source>
        <strain evidence="13">Edinburgh</strain>
    </source>
</reference>
<evidence type="ECO:0000256" key="5">
    <source>
        <dbReference type="ARBA" id="ARBA00022737"/>
    </source>
</evidence>
<feature type="coiled-coil region" evidence="11">
    <location>
        <begin position="173"/>
        <end position="200"/>
    </location>
</feature>
<dbReference type="PANTHER" id="PTHR28618">
    <property type="entry name" value="CENTROSOMAL PROTEIN POC5"/>
    <property type="match status" value="1"/>
</dbReference>
<proteinExistence type="inferred from homology"/>
<evidence type="ECO:0000256" key="7">
    <source>
        <dbReference type="ARBA" id="ARBA00023212"/>
    </source>
</evidence>
<dbReference type="VEuPathDB" id="TriTrypDB:TM35_000372040"/>
<keyword evidence="14" id="KW-1185">Reference proteome</keyword>
<evidence type="ECO:0000256" key="9">
    <source>
        <dbReference type="ARBA" id="ARBA00031694"/>
    </source>
</evidence>
<dbReference type="AlphaFoldDB" id="A0A1X0NKY4"/>
<dbReference type="RefSeq" id="XP_028879297.1">
    <property type="nucleotide sequence ID" value="XM_029029504.1"/>
</dbReference>
<dbReference type="GeneID" id="39989284"/>
<evidence type="ECO:0000256" key="12">
    <source>
        <dbReference type="SAM" id="MobiDB-lite"/>
    </source>
</evidence>
<dbReference type="InterPro" id="IPR033351">
    <property type="entry name" value="POC5"/>
</dbReference>
<feature type="region of interest" description="Disordered" evidence="12">
    <location>
        <begin position="394"/>
        <end position="414"/>
    </location>
</feature>
<organism evidence="13 14">
    <name type="scientific">Trypanosoma theileri</name>
    <dbReference type="NCBI Taxonomy" id="67003"/>
    <lineage>
        <taxon>Eukaryota</taxon>
        <taxon>Discoba</taxon>
        <taxon>Euglenozoa</taxon>
        <taxon>Kinetoplastea</taxon>
        <taxon>Metakinetoplastina</taxon>
        <taxon>Trypanosomatida</taxon>
        <taxon>Trypanosomatidae</taxon>
        <taxon>Trypanosoma</taxon>
    </lineage>
</organism>
<evidence type="ECO:0000256" key="2">
    <source>
        <dbReference type="ARBA" id="ARBA00010411"/>
    </source>
</evidence>
<dbReference type="EMBL" id="NBCO01000037">
    <property type="protein sequence ID" value="ORC85231.1"/>
    <property type="molecule type" value="Genomic_DNA"/>
</dbReference>
<sequence>MSEEAVLQKERFLQNVGKSIDTHVSKMRENIVDMLASHLNEQQVAIKKSLQDEAERRERVLMEKKKETEVLLRMAENTSQKQTTLVRRVTGALGDVYKQMFCQRLFRHWLHWVIQKKKKRQLSDVTSRTGNILRTYHVYTQWRLFAAARRQQRLALAEESKWKSRETALFAEVETLKDIVEQERRRSDELEEEARTALVRGVCALNREAVQLLRGTLSTEEPGVVPTQLYDARTTRLPSTRASGTPSTTARLELPPVHAAAAATTTTATATTGAATSVTAKTITAVPPASIPVPPSFLPEAPSEPVPAPIPVPTSAPAPQRERGVLPMEAQAAHSHQTVPHPSLMYQELSPSPPCHVCYAPDTCPYNTAQAAHQPFVVSVNPTAVRNYGVTPLFQRPTHTGRASSRTAHQRYTR</sequence>
<dbReference type="OrthoDB" id="10064898at2759"/>
<dbReference type="PANTHER" id="PTHR28618:SF1">
    <property type="entry name" value="CENTROSOMAL PROTEIN POC5"/>
    <property type="match status" value="1"/>
</dbReference>
<comment type="function">
    <text evidence="10">Essential for the assembly of the distal half of centrioles, required for centriole elongation. Acts as a negative regulator of centriole elongation.</text>
</comment>
<evidence type="ECO:0000256" key="6">
    <source>
        <dbReference type="ARBA" id="ARBA00023054"/>
    </source>
</evidence>
<name>A0A1X0NKY4_9TRYP</name>
<accession>A0A1X0NKY4</accession>
<evidence type="ECO:0000256" key="1">
    <source>
        <dbReference type="ARBA" id="ARBA00004114"/>
    </source>
</evidence>
<gene>
    <name evidence="13" type="ORF">TM35_000372040</name>
</gene>
<evidence type="ECO:0000256" key="11">
    <source>
        <dbReference type="SAM" id="Coils"/>
    </source>
</evidence>
<keyword evidence="4" id="KW-0963">Cytoplasm</keyword>
<dbReference type="GO" id="GO:0005814">
    <property type="term" value="C:centriole"/>
    <property type="evidence" value="ECO:0007669"/>
    <property type="project" value="UniProtKB-SubCell"/>
</dbReference>
<evidence type="ECO:0000256" key="3">
    <source>
        <dbReference type="ARBA" id="ARBA00014910"/>
    </source>
</evidence>
<protein>
    <recommendedName>
        <fullName evidence="3">Centrosomal protein POC5</fullName>
    </recommendedName>
    <alternativeName>
        <fullName evidence="9">Protein of centriole 5</fullName>
    </alternativeName>
</protein>
<keyword evidence="7" id="KW-0206">Cytoskeleton</keyword>
<keyword evidence="6 11" id="KW-0175">Coiled coil</keyword>
<evidence type="ECO:0000313" key="14">
    <source>
        <dbReference type="Proteomes" id="UP000192257"/>
    </source>
</evidence>
<dbReference type="Proteomes" id="UP000192257">
    <property type="component" value="Unassembled WGS sequence"/>
</dbReference>
<feature type="compositionally biased region" description="Polar residues" evidence="12">
    <location>
        <begin position="397"/>
        <end position="407"/>
    </location>
</feature>
<comment type="caution">
    <text evidence="13">The sequence shown here is derived from an EMBL/GenBank/DDBJ whole genome shotgun (WGS) entry which is preliminary data.</text>
</comment>
<comment type="similarity">
    <text evidence="2">Belongs to the POC5 family.</text>
</comment>
<comment type="subcellular location">
    <subcellularLocation>
        <location evidence="1">Cytoplasm</location>
        <location evidence="1">Cytoskeleton</location>
        <location evidence="1">Microtubule organizing center</location>
        <location evidence="1">Centrosome</location>
        <location evidence="1">Centriole</location>
    </subcellularLocation>
</comment>
<keyword evidence="8" id="KW-0131">Cell cycle</keyword>
<evidence type="ECO:0000256" key="8">
    <source>
        <dbReference type="ARBA" id="ARBA00023306"/>
    </source>
</evidence>
<keyword evidence="5" id="KW-0677">Repeat</keyword>
<evidence type="ECO:0000256" key="10">
    <source>
        <dbReference type="ARBA" id="ARBA00049959"/>
    </source>
</evidence>